<evidence type="ECO:0000313" key="2">
    <source>
        <dbReference type="Proteomes" id="UP000821845"/>
    </source>
</evidence>
<gene>
    <name evidence="1" type="ORF">HPB50_002714</name>
</gene>
<dbReference type="EMBL" id="CM023481">
    <property type="protein sequence ID" value="KAH6944341.1"/>
    <property type="molecule type" value="Genomic_DNA"/>
</dbReference>
<organism evidence="1 2">
    <name type="scientific">Hyalomma asiaticum</name>
    <name type="common">Tick</name>
    <dbReference type="NCBI Taxonomy" id="266040"/>
    <lineage>
        <taxon>Eukaryota</taxon>
        <taxon>Metazoa</taxon>
        <taxon>Ecdysozoa</taxon>
        <taxon>Arthropoda</taxon>
        <taxon>Chelicerata</taxon>
        <taxon>Arachnida</taxon>
        <taxon>Acari</taxon>
        <taxon>Parasitiformes</taxon>
        <taxon>Ixodida</taxon>
        <taxon>Ixodoidea</taxon>
        <taxon>Ixodidae</taxon>
        <taxon>Hyalomminae</taxon>
        <taxon>Hyalomma</taxon>
    </lineage>
</organism>
<dbReference type="Proteomes" id="UP000821845">
    <property type="component" value="Chromosome 1"/>
</dbReference>
<comment type="caution">
    <text evidence="1">The sequence shown here is derived from an EMBL/GenBank/DDBJ whole genome shotgun (WGS) entry which is preliminary data.</text>
</comment>
<sequence>MPPVAPLLYIYMPLKKGGSCSVAAVTVFVVLLRLPPKRNNGNEAVLGSLRRPHSCLYPAALLFPGPNATRYSLRDQFVEGVASRHLRELLEGSTLSLCRAVALASQVEQANQDIREFASGNVQRISGHSHLALNDHRSSGTRHPSPRDDAPLRAPRTEASLQHDSRQPAS</sequence>
<name>A0ACB7TB35_HYAAI</name>
<proteinExistence type="predicted"/>
<reference evidence="1" key="1">
    <citation type="submission" date="2020-05" db="EMBL/GenBank/DDBJ databases">
        <title>Large-scale comparative analyses of tick genomes elucidate their genetic diversity and vector capacities.</title>
        <authorList>
            <person name="Jia N."/>
            <person name="Wang J."/>
            <person name="Shi W."/>
            <person name="Du L."/>
            <person name="Sun Y."/>
            <person name="Zhan W."/>
            <person name="Jiang J."/>
            <person name="Wang Q."/>
            <person name="Zhang B."/>
            <person name="Ji P."/>
            <person name="Sakyi L.B."/>
            <person name="Cui X."/>
            <person name="Yuan T."/>
            <person name="Jiang B."/>
            <person name="Yang W."/>
            <person name="Lam T.T.-Y."/>
            <person name="Chang Q."/>
            <person name="Ding S."/>
            <person name="Wang X."/>
            <person name="Zhu J."/>
            <person name="Ruan X."/>
            <person name="Zhao L."/>
            <person name="Wei J."/>
            <person name="Que T."/>
            <person name="Du C."/>
            <person name="Cheng J."/>
            <person name="Dai P."/>
            <person name="Han X."/>
            <person name="Huang E."/>
            <person name="Gao Y."/>
            <person name="Liu J."/>
            <person name="Shao H."/>
            <person name="Ye R."/>
            <person name="Li L."/>
            <person name="Wei W."/>
            <person name="Wang X."/>
            <person name="Wang C."/>
            <person name="Yang T."/>
            <person name="Huo Q."/>
            <person name="Li W."/>
            <person name="Guo W."/>
            <person name="Chen H."/>
            <person name="Zhou L."/>
            <person name="Ni X."/>
            <person name="Tian J."/>
            <person name="Zhou Y."/>
            <person name="Sheng Y."/>
            <person name="Liu T."/>
            <person name="Pan Y."/>
            <person name="Xia L."/>
            <person name="Li J."/>
            <person name="Zhao F."/>
            <person name="Cao W."/>
        </authorList>
    </citation>
    <scope>NUCLEOTIDE SEQUENCE</scope>
    <source>
        <strain evidence="1">Hyas-2018</strain>
    </source>
</reference>
<evidence type="ECO:0000313" key="1">
    <source>
        <dbReference type="EMBL" id="KAH6944341.1"/>
    </source>
</evidence>
<keyword evidence="2" id="KW-1185">Reference proteome</keyword>
<protein>
    <submittedName>
        <fullName evidence="1">Uncharacterized protein</fullName>
    </submittedName>
</protein>
<accession>A0ACB7TB35</accession>